<name>A0A1C3H2Y7_9GAMM</name>
<accession>A0A1C3H2Y7</accession>
<proteinExistence type="predicted"/>
<evidence type="ECO:0000313" key="2">
    <source>
        <dbReference type="EMBL" id="SAM59801.1"/>
    </source>
</evidence>
<gene>
    <name evidence="2" type="ORF">CHUV0807_0654</name>
</gene>
<dbReference type="EMBL" id="FKLO01000028">
    <property type="protein sequence ID" value="SAM59801.1"/>
    <property type="molecule type" value="Genomic_DNA"/>
</dbReference>
<evidence type="ECO:0000256" key="1">
    <source>
        <dbReference type="SAM" id="SignalP"/>
    </source>
</evidence>
<protein>
    <recommendedName>
        <fullName evidence="4">DUF4168 domain-containing protein</fullName>
    </recommendedName>
</protein>
<dbReference type="Proteomes" id="UP000190837">
    <property type="component" value="Unassembled WGS sequence"/>
</dbReference>
<evidence type="ECO:0000313" key="3">
    <source>
        <dbReference type="Proteomes" id="UP000190837"/>
    </source>
</evidence>
<evidence type="ECO:0008006" key="4">
    <source>
        <dbReference type="Google" id="ProtNLM"/>
    </source>
</evidence>
<keyword evidence="1" id="KW-0732">Signal</keyword>
<dbReference type="AlphaFoldDB" id="A0A1C3H2Y7"/>
<feature type="chain" id="PRO_5008674779" description="DUF4168 domain-containing protein" evidence="1">
    <location>
        <begin position="24"/>
        <end position="166"/>
    </location>
</feature>
<organism evidence="2 3">
    <name type="scientific">Cardiobacterium hominis</name>
    <dbReference type="NCBI Taxonomy" id="2718"/>
    <lineage>
        <taxon>Bacteria</taxon>
        <taxon>Pseudomonadati</taxon>
        <taxon>Pseudomonadota</taxon>
        <taxon>Gammaproteobacteria</taxon>
        <taxon>Cardiobacteriales</taxon>
        <taxon>Cardiobacteriaceae</taxon>
        <taxon>Cardiobacterium</taxon>
    </lineage>
</organism>
<dbReference type="RefSeq" id="WP_079539677.1">
    <property type="nucleotide sequence ID" value="NZ_CALFOW010000218.1"/>
</dbReference>
<reference evidence="3" key="1">
    <citation type="submission" date="2016-04" db="EMBL/GenBank/DDBJ databases">
        <authorList>
            <person name="Tagini F."/>
        </authorList>
    </citation>
    <scope>NUCLEOTIDE SEQUENCE [LARGE SCALE GENOMIC DNA]</scope>
    <source>
        <strain evidence="3">CHUV0807</strain>
    </source>
</reference>
<sequence>MKKLMQTSLAAMLLAGAMLTAGAQDIGAGKKSQELGQKIGNEVMTEVMKEAQSSGKAPTPEAVGKKMIEKMRANLDDMKKAGTEDCAELYGQDSASKCQCVTDKTDYEAVFALMEKQMANPQAQQTEDTKALEAKTEENYKACGLDFKVMKDATEKAMKEAMGKKG</sequence>
<feature type="signal peptide" evidence="1">
    <location>
        <begin position="1"/>
        <end position="23"/>
    </location>
</feature>